<organism evidence="2 3">
    <name type="scientific">Enterococcus casseliflavus</name>
    <name type="common">Enterococcus flavescens</name>
    <dbReference type="NCBI Taxonomy" id="37734"/>
    <lineage>
        <taxon>Bacteria</taxon>
        <taxon>Bacillati</taxon>
        <taxon>Bacillota</taxon>
        <taxon>Bacilli</taxon>
        <taxon>Lactobacillales</taxon>
        <taxon>Enterococcaceae</taxon>
        <taxon>Enterococcus</taxon>
    </lineage>
</organism>
<name>A0A415EWD2_ENTCA</name>
<reference evidence="2 3" key="1">
    <citation type="submission" date="2018-08" db="EMBL/GenBank/DDBJ databases">
        <title>A genome reference for cultivated species of the human gut microbiota.</title>
        <authorList>
            <person name="Zou Y."/>
            <person name="Xue W."/>
            <person name="Luo G."/>
        </authorList>
    </citation>
    <scope>NUCLEOTIDE SEQUENCE [LARGE SCALE GENOMIC DNA]</scope>
    <source>
        <strain evidence="2 3">AF48-16</strain>
    </source>
</reference>
<keyword evidence="1" id="KW-0472">Membrane</keyword>
<feature type="transmembrane region" description="Helical" evidence="1">
    <location>
        <begin position="272"/>
        <end position="300"/>
    </location>
</feature>
<keyword evidence="1" id="KW-0812">Transmembrane</keyword>
<accession>A0A415EWD2</accession>
<feature type="transmembrane region" description="Helical" evidence="1">
    <location>
        <begin position="21"/>
        <end position="39"/>
    </location>
</feature>
<gene>
    <name evidence="2" type="ORF">DW084_02610</name>
</gene>
<dbReference type="EMBL" id="QRMZ01000003">
    <property type="protein sequence ID" value="RHK07597.1"/>
    <property type="molecule type" value="Genomic_DNA"/>
</dbReference>
<evidence type="ECO:0000313" key="3">
    <source>
        <dbReference type="Proteomes" id="UP000286288"/>
    </source>
</evidence>
<comment type="caution">
    <text evidence="2">The sequence shown here is derived from an EMBL/GenBank/DDBJ whole genome shotgun (WGS) entry which is preliminary data.</text>
</comment>
<protein>
    <submittedName>
        <fullName evidence="2">Tat pathway signal sequence domain protein</fullName>
    </submittedName>
</protein>
<proteinExistence type="predicted"/>
<sequence length="399" mass="46618">MTIWMFELKRQFRQKRTYVSFFLLFFLGIYYTLQVASNFEPIDKINRPVISTRVAERQTFLENTTVDENTHFYVHYALSVFPIWNKWDQMRLAAIDDHDWRQYAEATSEWYRFSDEQLFANDIGVLRYDIPYYLNNNPNAKIDGHYDYQKNILKYQEFARYEGEVTAQALEEKTALQALLRSSETILPMALLFFFILGISDSFTRDQKHETLLATFPLRMSRRFLAKAAAGLAYGLSLLLPVMACVFLYSFTHEVGRLDYPVAVYWTSGIEVNFVLSTLGNVLLCCLALYVLFLILGFLFTFLLNKWFSSQIISATFSLLLLVSSNFYLVRGGGAYNSWHFFPTSFVSIGKVVLGRSWFDYYDPRMRFDFGVRVLLAWIVSLTGLLLLTYLIEGRRKKC</sequence>
<keyword evidence="1" id="KW-1133">Transmembrane helix</keyword>
<feature type="transmembrane region" description="Helical" evidence="1">
    <location>
        <begin position="370"/>
        <end position="392"/>
    </location>
</feature>
<dbReference type="AlphaFoldDB" id="A0A415EWD2"/>
<dbReference type="Proteomes" id="UP000286288">
    <property type="component" value="Unassembled WGS sequence"/>
</dbReference>
<feature type="transmembrane region" description="Helical" evidence="1">
    <location>
        <begin position="312"/>
        <end position="330"/>
    </location>
</feature>
<evidence type="ECO:0000256" key="1">
    <source>
        <dbReference type="SAM" id="Phobius"/>
    </source>
</evidence>
<evidence type="ECO:0000313" key="2">
    <source>
        <dbReference type="EMBL" id="RHK07597.1"/>
    </source>
</evidence>
<feature type="transmembrane region" description="Helical" evidence="1">
    <location>
        <begin position="224"/>
        <end position="252"/>
    </location>
</feature>